<proteinExistence type="predicted"/>
<evidence type="ECO:0000313" key="2">
    <source>
        <dbReference type="EMBL" id="VDP92536.1"/>
    </source>
</evidence>
<feature type="region of interest" description="Disordered" evidence="1">
    <location>
        <begin position="1"/>
        <end position="72"/>
    </location>
</feature>
<accession>A0A183B7S9</accession>
<dbReference type="AlphaFoldDB" id="A0A183B7S9"/>
<reference evidence="4" key="1">
    <citation type="submission" date="2016-06" db="UniProtKB">
        <authorList>
            <consortium name="WormBaseParasite"/>
        </authorList>
    </citation>
    <scope>IDENTIFICATION</scope>
</reference>
<keyword evidence="3" id="KW-1185">Reference proteome</keyword>
<evidence type="ECO:0000313" key="4">
    <source>
        <dbReference type="WBParaSite" id="ECPE_0001530401-mRNA-1"/>
    </source>
</evidence>
<dbReference type="WBParaSite" id="ECPE_0001530401-mRNA-1">
    <property type="protein sequence ID" value="ECPE_0001530401-mRNA-1"/>
    <property type="gene ID" value="ECPE_0001530401"/>
</dbReference>
<name>A0A183B7S9_9TREM</name>
<feature type="compositionally biased region" description="Polar residues" evidence="1">
    <location>
        <begin position="14"/>
        <end position="29"/>
    </location>
</feature>
<sequence>MATVHGNEIDNPLTVPSHSAQQTVDSNLIDTEYLTEHDRLSTTSSGSSSERSHSSGARIDPHGPNLSHITQVNQSGRVLSVDLTGSDTLSGPDPTIPVEAMLNVLQQSGNSMDRFEQVTKFAKTYADNSQRCLSDND</sequence>
<organism evidence="4">
    <name type="scientific">Echinostoma caproni</name>
    <dbReference type="NCBI Taxonomy" id="27848"/>
    <lineage>
        <taxon>Eukaryota</taxon>
        <taxon>Metazoa</taxon>
        <taxon>Spiralia</taxon>
        <taxon>Lophotrochozoa</taxon>
        <taxon>Platyhelminthes</taxon>
        <taxon>Trematoda</taxon>
        <taxon>Digenea</taxon>
        <taxon>Plagiorchiida</taxon>
        <taxon>Echinostomata</taxon>
        <taxon>Echinostomatoidea</taxon>
        <taxon>Echinostomatidae</taxon>
        <taxon>Echinostoma</taxon>
    </lineage>
</organism>
<protein>
    <submittedName>
        <fullName evidence="4">Fork-head domain-containing protein</fullName>
    </submittedName>
</protein>
<gene>
    <name evidence="2" type="ORF">ECPE_LOCUS15264</name>
</gene>
<dbReference type="Proteomes" id="UP000272942">
    <property type="component" value="Unassembled WGS sequence"/>
</dbReference>
<dbReference type="EMBL" id="UZAN01060012">
    <property type="protein sequence ID" value="VDP92536.1"/>
    <property type="molecule type" value="Genomic_DNA"/>
</dbReference>
<reference evidence="2 3" key="2">
    <citation type="submission" date="2018-11" db="EMBL/GenBank/DDBJ databases">
        <authorList>
            <consortium name="Pathogen Informatics"/>
        </authorList>
    </citation>
    <scope>NUCLEOTIDE SEQUENCE [LARGE SCALE GENOMIC DNA]</scope>
    <source>
        <strain evidence="2 3">Egypt</strain>
    </source>
</reference>
<evidence type="ECO:0000313" key="3">
    <source>
        <dbReference type="Proteomes" id="UP000272942"/>
    </source>
</evidence>
<evidence type="ECO:0000256" key="1">
    <source>
        <dbReference type="SAM" id="MobiDB-lite"/>
    </source>
</evidence>